<gene>
    <name evidence="8" type="primary">Myom3</name>
    <name evidence="8" type="ORF">SITEUR_R05025</name>
</gene>
<feature type="domain" description="Fibronectin type-III" evidence="7">
    <location>
        <begin position="477"/>
        <end position="574"/>
    </location>
</feature>
<dbReference type="SMART" id="SM00408">
    <property type="entry name" value="IGc2"/>
    <property type="match status" value="4"/>
</dbReference>
<dbReference type="InterPro" id="IPR003599">
    <property type="entry name" value="Ig_sub"/>
</dbReference>
<dbReference type="FunFam" id="2.60.40.10:FF:000192">
    <property type="entry name" value="Myomesin 1"/>
    <property type="match status" value="1"/>
</dbReference>
<protein>
    <submittedName>
        <fullName evidence="8">MYOM3 protein</fullName>
    </submittedName>
</protein>
<evidence type="ECO:0000256" key="5">
    <source>
        <dbReference type="SAM" id="MobiDB-lite"/>
    </source>
</evidence>
<dbReference type="InterPro" id="IPR003961">
    <property type="entry name" value="FN3_dom"/>
</dbReference>
<feature type="domain" description="Fibronectin type-III" evidence="7">
    <location>
        <begin position="678"/>
        <end position="773"/>
    </location>
</feature>
<dbReference type="InterPro" id="IPR013151">
    <property type="entry name" value="Immunoglobulin_dom"/>
</dbReference>
<dbReference type="CDD" id="cd00096">
    <property type="entry name" value="Ig"/>
    <property type="match status" value="1"/>
</dbReference>
<feature type="domain" description="Ig-like" evidence="6">
    <location>
        <begin position="1309"/>
        <end position="1398"/>
    </location>
</feature>
<dbReference type="CDD" id="cd00063">
    <property type="entry name" value="FN3"/>
    <property type="match status" value="5"/>
</dbReference>
<keyword evidence="4" id="KW-0393">Immunoglobulin domain</keyword>
<dbReference type="FunFam" id="2.60.40.10:FF:000617">
    <property type="entry name" value="Immunoglobulin-like and fibronectin type III domain-containing 1"/>
    <property type="match status" value="1"/>
</dbReference>
<dbReference type="GO" id="GO:0045214">
    <property type="term" value="P:sarcomere organization"/>
    <property type="evidence" value="ECO:0007669"/>
    <property type="project" value="TreeGrafter"/>
</dbReference>
<dbReference type="FunFam" id="2.60.40.10:FF:000233">
    <property type="entry name" value="Myomesin 1"/>
    <property type="match status" value="1"/>
</dbReference>
<dbReference type="InterPro" id="IPR036179">
    <property type="entry name" value="Ig-like_dom_sf"/>
</dbReference>
<comment type="caution">
    <text evidence="8">The sequence shown here is derived from an EMBL/GenBank/DDBJ whole genome shotgun (WGS) entry which is preliminary data.</text>
</comment>
<evidence type="ECO:0000313" key="8">
    <source>
        <dbReference type="EMBL" id="NXO80624.1"/>
    </source>
</evidence>
<dbReference type="InterPro" id="IPR013098">
    <property type="entry name" value="Ig_I-set"/>
</dbReference>
<keyword evidence="3" id="KW-0677">Repeat</keyword>
<reference evidence="8 9" key="1">
    <citation type="submission" date="2019-09" db="EMBL/GenBank/DDBJ databases">
        <title>Bird 10,000 Genomes (B10K) Project - Family phase.</title>
        <authorList>
            <person name="Zhang G."/>
        </authorList>
    </citation>
    <scope>NUCLEOTIDE SEQUENCE [LARGE SCALE GENOMIC DNA]</scope>
    <source>
        <strain evidence="8">B10K-DU-002-25</strain>
        <tissue evidence="8">Muscle</tissue>
    </source>
</reference>
<dbReference type="PANTHER" id="PTHR13817">
    <property type="entry name" value="TITIN"/>
    <property type="match status" value="1"/>
</dbReference>
<dbReference type="SMART" id="SM00060">
    <property type="entry name" value="FN3"/>
    <property type="match status" value="5"/>
</dbReference>
<dbReference type="FunFam" id="2.60.40.10:FF:000821">
    <property type="entry name" value="Myomesin 3"/>
    <property type="match status" value="1"/>
</dbReference>
<evidence type="ECO:0000259" key="6">
    <source>
        <dbReference type="PROSITE" id="PS50835"/>
    </source>
</evidence>
<accession>A0A7L1V5Q8</accession>
<dbReference type="FunFam" id="2.60.40.10:FF:000134">
    <property type="entry name" value="Myomesin 1"/>
    <property type="match status" value="1"/>
</dbReference>
<feature type="non-terminal residue" evidence="8">
    <location>
        <position position="1"/>
    </location>
</feature>
<dbReference type="SUPFAM" id="SSF49265">
    <property type="entry name" value="Fibronectin type III"/>
    <property type="match status" value="3"/>
</dbReference>
<dbReference type="Pfam" id="PF00041">
    <property type="entry name" value="fn3"/>
    <property type="match status" value="5"/>
</dbReference>
<dbReference type="SUPFAM" id="SSF48726">
    <property type="entry name" value="Immunoglobulin"/>
    <property type="match status" value="6"/>
</dbReference>
<feature type="domain" description="Fibronectin type-III" evidence="7">
    <location>
        <begin position="578"/>
        <end position="672"/>
    </location>
</feature>
<dbReference type="InterPro" id="IPR013783">
    <property type="entry name" value="Ig-like_fold"/>
</dbReference>
<dbReference type="Proteomes" id="UP000583915">
    <property type="component" value="Unassembled WGS sequence"/>
</dbReference>
<dbReference type="GO" id="GO:0031430">
    <property type="term" value="C:M band"/>
    <property type="evidence" value="ECO:0007669"/>
    <property type="project" value="TreeGrafter"/>
</dbReference>
<dbReference type="PRINTS" id="PR00014">
    <property type="entry name" value="FNTYPEIII"/>
</dbReference>
<evidence type="ECO:0000256" key="4">
    <source>
        <dbReference type="ARBA" id="ARBA00023319"/>
    </source>
</evidence>
<feature type="domain" description="Ig-like" evidence="6">
    <location>
        <begin position="1096"/>
        <end position="1181"/>
    </location>
</feature>
<feature type="domain" description="Fibronectin type-III" evidence="7">
    <location>
        <begin position="349"/>
        <end position="444"/>
    </location>
</feature>
<dbReference type="InterPro" id="IPR036116">
    <property type="entry name" value="FN3_sf"/>
</dbReference>
<dbReference type="FunFam" id="2.60.40.10:FF:000029">
    <property type="entry name" value="Myomesin 1"/>
    <property type="match status" value="2"/>
</dbReference>
<dbReference type="PROSITE" id="PS50853">
    <property type="entry name" value="FN3"/>
    <property type="match status" value="5"/>
</dbReference>
<dbReference type="Gene3D" id="2.60.40.10">
    <property type="entry name" value="Immunoglobulins"/>
    <property type="match status" value="12"/>
</dbReference>
<feature type="domain" description="Ig-like" evidence="6">
    <location>
        <begin position="255"/>
        <end position="335"/>
    </location>
</feature>
<name>A0A7L1V5Q8_SITEU</name>
<dbReference type="Pfam" id="PF00047">
    <property type="entry name" value="ig"/>
    <property type="match status" value="1"/>
</dbReference>
<feature type="domain" description="Fibronectin type-III" evidence="7">
    <location>
        <begin position="780"/>
        <end position="877"/>
    </location>
</feature>
<dbReference type="SMART" id="SM00409">
    <property type="entry name" value="IG"/>
    <property type="match status" value="6"/>
</dbReference>
<evidence type="ECO:0000259" key="7">
    <source>
        <dbReference type="PROSITE" id="PS50853"/>
    </source>
</evidence>
<feature type="domain" description="Ig-like" evidence="6">
    <location>
        <begin position="127"/>
        <end position="219"/>
    </location>
</feature>
<dbReference type="InterPro" id="IPR003598">
    <property type="entry name" value="Ig_sub2"/>
</dbReference>
<evidence type="ECO:0000313" key="9">
    <source>
        <dbReference type="Proteomes" id="UP000583915"/>
    </source>
</evidence>
<dbReference type="FunFam" id="2.60.40.10:FF:000197">
    <property type="entry name" value="Myomesin 1"/>
    <property type="match status" value="1"/>
</dbReference>
<evidence type="ECO:0000256" key="1">
    <source>
        <dbReference type="ARBA" id="ARBA00004496"/>
    </source>
</evidence>
<dbReference type="PROSITE" id="PS50835">
    <property type="entry name" value="IG_LIKE"/>
    <property type="match status" value="4"/>
</dbReference>
<keyword evidence="2" id="KW-0963">Cytoplasm</keyword>
<feature type="compositionally biased region" description="Basic and acidic residues" evidence="5">
    <location>
        <begin position="1"/>
        <end position="15"/>
    </location>
</feature>
<comment type="subcellular location">
    <subcellularLocation>
        <location evidence="1">Cytoplasm</location>
    </subcellularLocation>
</comment>
<dbReference type="FunFam" id="2.60.40.10:FF:000124">
    <property type="entry name" value="Myomesin 1"/>
    <property type="match status" value="1"/>
</dbReference>
<dbReference type="FunFam" id="2.60.40.10:FF:000745">
    <property type="entry name" value="Myomesin 3"/>
    <property type="match status" value="1"/>
</dbReference>
<proteinExistence type="predicted"/>
<feature type="non-terminal residue" evidence="8">
    <location>
        <position position="1423"/>
    </location>
</feature>
<dbReference type="FunFam" id="2.60.40.10:FF:004830">
    <property type="match status" value="1"/>
</dbReference>
<dbReference type="PANTHER" id="PTHR13817:SF89">
    <property type="entry name" value="MYOMESIN-3"/>
    <property type="match status" value="1"/>
</dbReference>
<evidence type="ECO:0000256" key="3">
    <source>
        <dbReference type="ARBA" id="ARBA00022737"/>
    </source>
</evidence>
<organism evidence="8 9">
    <name type="scientific">Sitta europaea</name>
    <name type="common">Eurasian nuthatch</name>
    <dbReference type="NCBI Taxonomy" id="50251"/>
    <lineage>
        <taxon>Eukaryota</taxon>
        <taxon>Metazoa</taxon>
        <taxon>Chordata</taxon>
        <taxon>Craniata</taxon>
        <taxon>Vertebrata</taxon>
        <taxon>Euteleostomi</taxon>
        <taxon>Archelosauria</taxon>
        <taxon>Archosauria</taxon>
        <taxon>Dinosauria</taxon>
        <taxon>Saurischia</taxon>
        <taxon>Theropoda</taxon>
        <taxon>Coelurosauria</taxon>
        <taxon>Aves</taxon>
        <taxon>Neognathae</taxon>
        <taxon>Neoaves</taxon>
        <taxon>Telluraves</taxon>
        <taxon>Australaves</taxon>
        <taxon>Passeriformes</taxon>
        <taxon>Sittidae</taxon>
        <taxon>Sitta</taxon>
    </lineage>
</organism>
<feature type="region of interest" description="Disordered" evidence="5">
    <location>
        <begin position="1"/>
        <end position="29"/>
    </location>
</feature>
<evidence type="ECO:0000256" key="2">
    <source>
        <dbReference type="ARBA" id="ARBA00022490"/>
    </source>
</evidence>
<keyword evidence="9" id="KW-1185">Reference proteome</keyword>
<sequence>HHREEEQKEERKHSLEMTSTTRKKRFKTSEEEETFSLSDLSIAAALALTSENSREYNLRREADILELEQRGQKRTRFGNDMEKMEEEVIRLCRLLRVRADRKGLYSKVLQKACLQKELLELCSGRAPLLWVPLRAHTVWERMDVTLACTALGTPVPQATWYKNGIPIDLRQAPAGKYKIRNKFGMLTLHISRCSMEDSAEYSVEVKNQYGEAYSFATVLVRKYYGKESGFDSEIYKRSLLAREADFAFPLKPLFAREKEPFTLSCYFSSDLLDHQRGITWFRDGELLQDSEGLELRCQEQEASLTVPCAHKEDEGFYTVRVPSLDGYKEQTTYVFVRDAAALTAGAPGSPLNVKCHDVNKDCLVLSWVAPSDDGGSPILGYLIERCEAGSEQWLQCSAQPVKSCRCPVLGLAQGQTYQFRVKALNKAGTSHPSRASDPVTTYDASRDKRVTVIPYDQGRTIEVSKDDLEGHIKIPLPPTNVHASEVREDYVALAWDEPDPRGREPLNYYVEKSLVGSNSWQMVNLETPVNSPRFALFDLAKGKSFRFRVRSVNKFGISEPSLPSPPVTAGTKLAPPRPPAEVLAFRDTKTSVVVQWAEPQDGPEHLGYYIYCREAGTSQEWQTVNNKPVTGNEFTVPGLQPGKEYVFCVKSVGEAGLSESSPETDPIVVRPAIACPSAPRAFVLLHCGKAEMTIGWKAPRRKGGAKILGYFLDQHDASEPEWHAVNTQPIPRRVCTVSSLQQGHLYEFRARAMNRAGVGEVSEPSDLFRCEEWTMPEPGPPFDVRCTEVRDCSLQLHWEAPLYPGAGPVTGYFIDLCEEGSEEWKQINKQPTASTHMKVSELQTGKCYIFRVRALNKAGVGPPSLPSDPVVAKTKPGTNEIEVGVDEEGFIYLAFEAPEKNDSSEFIWSKDYEGPPDADRVQIEEKGNRSKLILKEPSEKDLGLYSVEVTDVDDDISASCTLTKEDLDKLLKRSHEIRNPLIKLISGWNIDVLEKGEVRLWLEVEKLSPNAELHLIFNDKELTSTPTHKINFVKEKGLVELIIQDFCAGDKGMYTAQLKDGKAKNQFTLVLLDESFAKVAEEAEAKRRQWKKKQGPHFIESLAWKVLESCEVLLTCKATNLRKDTNFQWLFNHKARAGGVFDPQTGMGTLQISKVTKADEGLYKAVVSDNRGEDSTQLDLTKGAFEELLKELCRISALSAAPLKIQPTEEGIRIYTDVKYYTDYMKTTWYHKEKQLESRDRLRAGSTLNQIWLHILDPTEADKGKYTLELFDGSSTHSLATDLAGQVFEDALAEHRRLKEAAIAEKRRARVVQGLPDVATIMEDKTLCLTCCVSGDPYPEISWFKNEKVIVFKDRYKMDVKGSVVTITIEKVCNEDTGKYSIYVKNKYGSETGQVTISVYKHGEIPIATEQEVPAGITTKKSK</sequence>
<dbReference type="Pfam" id="PF07679">
    <property type="entry name" value="I-set"/>
    <property type="match status" value="3"/>
</dbReference>
<dbReference type="EMBL" id="VXBS01004831">
    <property type="protein sequence ID" value="NXO80624.1"/>
    <property type="molecule type" value="Genomic_DNA"/>
</dbReference>
<dbReference type="InterPro" id="IPR007110">
    <property type="entry name" value="Ig-like_dom"/>
</dbReference>
<dbReference type="InterPro" id="IPR050964">
    <property type="entry name" value="Striated_Muscle_Regulatory"/>
</dbReference>